<dbReference type="GO" id="GO:0004674">
    <property type="term" value="F:protein serine/threonine kinase activity"/>
    <property type="evidence" value="ECO:0007669"/>
    <property type="project" value="UniProtKB-KW"/>
</dbReference>
<dbReference type="AlphaFoldDB" id="A0A1Y5IKD4"/>
<protein>
    <submittedName>
        <fullName evidence="9">Kinase-like domain-containing protein</fullName>
    </submittedName>
</protein>
<dbReference type="PROSITE" id="PS00108">
    <property type="entry name" value="PROTEIN_KINASE_ST"/>
    <property type="match status" value="1"/>
</dbReference>
<organism evidence="9">
    <name type="scientific">Ostreococcus tauri</name>
    <name type="common">Marine green alga</name>
    <dbReference type="NCBI Taxonomy" id="70448"/>
    <lineage>
        <taxon>Eukaryota</taxon>
        <taxon>Viridiplantae</taxon>
        <taxon>Chlorophyta</taxon>
        <taxon>Mamiellophyceae</taxon>
        <taxon>Mamiellales</taxon>
        <taxon>Bathycoccaceae</taxon>
        <taxon>Ostreococcus</taxon>
    </lineage>
</organism>
<dbReference type="InterPro" id="IPR011009">
    <property type="entry name" value="Kinase-like_dom_sf"/>
</dbReference>
<dbReference type="PROSITE" id="PS00107">
    <property type="entry name" value="PROTEIN_KINASE_ATP"/>
    <property type="match status" value="1"/>
</dbReference>
<feature type="binding site" evidence="5">
    <location>
        <position position="159"/>
    </location>
    <ligand>
        <name>ATP</name>
        <dbReference type="ChEBI" id="CHEBI:30616"/>
    </ligand>
</feature>
<dbReference type="SUPFAM" id="SSF56112">
    <property type="entry name" value="Protein kinase-like (PK-like)"/>
    <property type="match status" value="1"/>
</dbReference>
<dbReference type="InterPro" id="IPR000719">
    <property type="entry name" value="Prot_kinase_dom"/>
</dbReference>
<dbReference type="PANTHER" id="PTHR46699:SF1">
    <property type="entry name" value="SERINE_THREONINE-PROTEIN KINASE STN8, CHLOROPLASTIC"/>
    <property type="match status" value="1"/>
</dbReference>
<dbReference type="GO" id="GO:0005524">
    <property type="term" value="F:ATP binding"/>
    <property type="evidence" value="ECO:0007669"/>
    <property type="project" value="UniProtKB-UniRule"/>
</dbReference>
<name>A0A1Y5IKD4_OSTTA</name>
<keyword evidence="6" id="KW-0723">Serine/threonine-protein kinase</keyword>
<dbReference type="PROSITE" id="PS50011">
    <property type="entry name" value="PROTEIN_KINASE_DOM"/>
    <property type="match status" value="1"/>
</dbReference>
<gene>
    <name evidence="9" type="ORF">BE221DRAFT_189923</name>
</gene>
<evidence type="ECO:0000259" key="8">
    <source>
        <dbReference type="PROSITE" id="PS50011"/>
    </source>
</evidence>
<dbReference type="SMART" id="SM00220">
    <property type="entry name" value="S_TKc"/>
    <property type="match status" value="1"/>
</dbReference>
<feature type="compositionally biased region" description="Low complexity" evidence="7">
    <location>
        <begin position="16"/>
        <end position="25"/>
    </location>
</feature>
<dbReference type="EMBL" id="KZ155774">
    <property type="protein sequence ID" value="OUS48604.1"/>
    <property type="molecule type" value="Genomic_DNA"/>
</dbReference>
<sequence>MPWTTPARAPTPTPPTRASATATARETNAVSRLLPDVPKPAVELGVRSSRAIRATLGPTYETVVPRDVRAVIDGQIAAERARGAELELGIYLVALAYVASKPGIVGWIFDQTVARAVGRAVERTYDRAAVRRGRKLGGGSFGTAYRATDEKRGEEIVIKVANDTEGAGELQIAEAYINRRIARAPNVSAGCARFLGTYDEAEGARTPVIVWAYEEGSEYTLEDYLVDRRFPESLEEALGIRTRDGETEAKRVNKVAKKIMRDLMRTVAGLHDIGIVHRDLKPANLVLMGNRFKLIDFGAACDLRSGENYDPEQGLLDPKYSPPEQFIMSQKTPAPPPLIAGFLAPLLWTVAQPQLFDSYSAGLILLQLGCPQLRSSNVMAPNGAFQRRLEEANYDLRKWRRDVEDTLGWDFSALDVSGGTGWDLACRLVTKRNALRRGRLDVGTALAHPFIALL</sequence>
<evidence type="ECO:0000256" key="4">
    <source>
        <dbReference type="ARBA" id="ARBA00022840"/>
    </source>
</evidence>
<reference evidence="9" key="1">
    <citation type="submission" date="2017-04" db="EMBL/GenBank/DDBJ databases">
        <title>Population genomics of picophytoplankton unveils novel chromosome hypervariability.</title>
        <authorList>
            <consortium name="DOE Joint Genome Institute"/>
            <person name="Blanc-Mathieu R."/>
            <person name="Krasovec M."/>
            <person name="Hebrard M."/>
            <person name="Yau S."/>
            <person name="Desgranges E."/>
            <person name="Martin J."/>
            <person name="Schackwitz W."/>
            <person name="Kuo A."/>
            <person name="Salin G."/>
            <person name="Donnadieu C."/>
            <person name="Desdevises Y."/>
            <person name="Sanchez-Ferandin S."/>
            <person name="Moreau H."/>
            <person name="Rivals E."/>
            <person name="Grigoriev I.V."/>
            <person name="Grimsley N."/>
            <person name="Eyre-Walker A."/>
            <person name="Piganeau G."/>
        </authorList>
    </citation>
    <scope>NUCLEOTIDE SEQUENCE [LARGE SCALE GENOMIC DNA]</scope>
    <source>
        <strain evidence="9">RCC 1115</strain>
    </source>
</reference>
<dbReference type="InterPro" id="IPR008271">
    <property type="entry name" value="Ser/Thr_kinase_AS"/>
</dbReference>
<keyword evidence="3 9" id="KW-0418">Kinase</keyword>
<evidence type="ECO:0000256" key="6">
    <source>
        <dbReference type="RuleBase" id="RU000304"/>
    </source>
</evidence>
<accession>A0A1Y5IKD4</accession>
<evidence type="ECO:0000313" key="9">
    <source>
        <dbReference type="EMBL" id="OUS48604.1"/>
    </source>
</evidence>
<feature type="region of interest" description="Disordered" evidence="7">
    <location>
        <begin position="1"/>
        <end position="25"/>
    </location>
</feature>
<evidence type="ECO:0000256" key="1">
    <source>
        <dbReference type="ARBA" id="ARBA00022679"/>
    </source>
</evidence>
<evidence type="ECO:0000256" key="2">
    <source>
        <dbReference type="ARBA" id="ARBA00022741"/>
    </source>
</evidence>
<dbReference type="PANTHER" id="PTHR46699">
    <property type="entry name" value="SERINE/THREONINE-PROTEIN KINASE STN8, CHLOROPLASTIC-RELATED"/>
    <property type="match status" value="1"/>
</dbReference>
<evidence type="ECO:0000256" key="5">
    <source>
        <dbReference type="PROSITE-ProRule" id="PRU10141"/>
    </source>
</evidence>
<dbReference type="Proteomes" id="UP000195557">
    <property type="component" value="Unassembled WGS sequence"/>
</dbReference>
<dbReference type="InterPro" id="IPR017441">
    <property type="entry name" value="Protein_kinase_ATP_BS"/>
</dbReference>
<dbReference type="Pfam" id="PF00069">
    <property type="entry name" value="Pkinase"/>
    <property type="match status" value="1"/>
</dbReference>
<keyword evidence="1" id="KW-0808">Transferase</keyword>
<keyword evidence="4 5" id="KW-0067">ATP-binding</keyword>
<dbReference type="Gene3D" id="3.30.200.20">
    <property type="entry name" value="Phosphorylase Kinase, domain 1"/>
    <property type="match status" value="1"/>
</dbReference>
<evidence type="ECO:0000256" key="3">
    <source>
        <dbReference type="ARBA" id="ARBA00022777"/>
    </source>
</evidence>
<keyword evidence="2 5" id="KW-0547">Nucleotide-binding</keyword>
<feature type="domain" description="Protein kinase" evidence="8">
    <location>
        <begin position="130"/>
        <end position="451"/>
    </location>
</feature>
<dbReference type="eggNOG" id="KOG0594">
    <property type="taxonomic scope" value="Eukaryota"/>
</dbReference>
<proteinExistence type="inferred from homology"/>
<dbReference type="Gene3D" id="1.10.510.10">
    <property type="entry name" value="Transferase(Phosphotransferase) domain 1"/>
    <property type="match status" value="1"/>
</dbReference>
<comment type="similarity">
    <text evidence="6">Belongs to the protein kinase superfamily.</text>
</comment>
<evidence type="ECO:0000256" key="7">
    <source>
        <dbReference type="SAM" id="MobiDB-lite"/>
    </source>
</evidence>